<dbReference type="InterPro" id="IPR003682">
    <property type="entry name" value="rRNA_ssu_MeTfrase_G"/>
</dbReference>
<feature type="binding site" evidence="6">
    <location>
        <position position="135"/>
    </location>
    <ligand>
        <name>S-adenosyl-L-methionine</name>
        <dbReference type="ChEBI" id="CHEBI:59789"/>
    </ligand>
</feature>
<keyword evidence="1 6" id="KW-0963">Cytoplasm</keyword>
<dbReference type="PANTHER" id="PTHR31760:SF0">
    <property type="entry name" value="S-ADENOSYL-L-METHIONINE-DEPENDENT METHYLTRANSFERASES SUPERFAMILY PROTEIN"/>
    <property type="match status" value="1"/>
</dbReference>
<evidence type="ECO:0000313" key="7">
    <source>
        <dbReference type="EMBL" id="WPY00786.1"/>
    </source>
</evidence>
<dbReference type="NCBIfam" id="TIGR00138">
    <property type="entry name" value="rsmG_gidB"/>
    <property type="match status" value="1"/>
</dbReference>
<reference evidence="7 8" key="1">
    <citation type="submission" date="2022-10" db="EMBL/GenBank/DDBJ databases">
        <title>Host association and intracellularity evolved multiple times independently in the Rickettsiales.</title>
        <authorList>
            <person name="Castelli M."/>
            <person name="Nardi T."/>
            <person name="Gammuto L."/>
            <person name="Bellinzona G."/>
            <person name="Sabaneyeva E."/>
            <person name="Potekhin A."/>
            <person name="Serra V."/>
            <person name="Petroni G."/>
            <person name="Sassera D."/>
        </authorList>
    </citation>
    <scope>NUCLEOTIDE SEQUENCE [LARGE SCALE GENOMIC DNA]</scope>
    <source>
        <strain evidence="7 8">Kr 154-4</strain>
    </source>
</reference>
<keyword evidence="5 6" id="KW-0949">S-adenosyl-L-methionine</keyword>
<evidence type="ECO:0000256" key="4">
    <source>
        <dbReference type="ARBA" id="ARBA00022679"/>
    </source>
</evidence>
<feature type="binding site" evidence="6">
    <location>
        <position position="73"/>
    </location>
    <ligand>
        <name>S-adenosyl-L-methionine</name>
        <dbReference type="ChEBI" id="CHEBI:59789"/>
    </ligand>
</feature>
<dbReference type="GO" id="GO:0032259">
    <property type="term" value="P:methylation"/>
    <property type="evidence" value="ECO:0007669"/>
    <property type="project" value="UniProtKB-KW"/>
</dbReference>
<comment type="caution">
    <text evidence="6">Lacks conserved residue(s) required for the propagation of feature annotation.</text>
</comment>
<feature type="binding site" evidence="6">
    <location>
        <position position="78"/>
    </location>
    <ligand>
        <name>S-adenosyl-L-methionine</name>
        <dbReference type="ChEBI" id="CHEBI:59789"/>
    </ligand>
</feature>
<evidence type="ECO:0000313" key="8">
    <source>
        <dbReference type="Proteomes" id="UP001326613"/>
    </source>
</evidence>
<dbReference type="EMBL" id="CP112932">
    <property type="protein sequence ID" value="WPY00786.1"/>
    <property type="molecule type" value="Genomic_DNA"/>
</dbReference>
<dbReference type="InterPro" id="IPR029063">
    <property type="entry name" value="SAM-dependent_MTases_sf"/>
</dbReference>
<dbReference type="PIRSF" id="PIRSF003078">
    <property type="entry name" value="GidB"/>
    <property type="match status" value="1"/>
</dbReference>
<evidence type="ECO:0000256" key="5">
    <source>
        <dbReference type="ARBA" id="ARBA00022691"/>
    </source>
</evidence>
<gene>
    <name evidence="6" type="primary">rsmG</name>
    <name evidence="7" type="ORF">Trichorick_00673</name>
</gene>
<organism evidence="7 8">
    <name type="scientific">Candidatus Trichorickettsia mobilis</name>
    <dbReference type="NCBI Taxonomy" id="1346319"/>
    <lineage>
        <taxon>Bacteria</taxon>
        <taxon>Pseudomonadati</taxon>
        <taxon>Pseudomonadota</taxon>
        <taxon>Alphaproteobacteria</taxon>
        <taxon>Rickettsiales</taxon>
        <taxon>Rickettsiaceae</taxon>
        <taxon>Rickettsieae</taxon>
        <taxon>Candidatus Trichorickettsia</taxon>
    </lineage>
</organism>
<dbReference type="RefSeq" id="WP_323738826.1">
    <property type="nucleotide sequence ID" value="NZ_CP112932.1"/>
</dbReference>
<dbReference type="GO" id="GO:0008168">
    <property type="term" value="F:methyltransferase activity"/>
    <property type="evidence" value="ECO:0007669"/>
    <property type="project" value="UniProtKB-KW"/>
</dbReference>
<evidence type="ECO:0000256" key="6">
    <source>
        <dbReference type="HAMAP-Rule" id="MF_00074"/>
    </source>
</evidence>
<dbReference type="HAMAP" id="MF_00074">
    <property type="entry name" value="16SrRNA_methyltr_G"/>
    <property type="match status" value="1"/>
</dbReference>
<dbReference type="SUPFAM" id="SSF53335">
    <property type="entry name" value="S-adenosyl-L-methionine-dependent methyltransferases"/>
    <property type="match status" value="1"/>
</dbReference>
<dbReference type="Proteomes" id="UP001326613">
    <property type="component" value="Chromosome"/>
</dbReference>
<dbReference type="EC" id="2.1.1.170" evidence="6"/>
<keyword evidence="8" id="KW-1185">Reference proteome</keyword>
<sequence>MKNIDDLLFEISNVSRETLSALEDYMQLVSEWNKSINLLSRNTTDELLKRHIVDCLQIMNFIKDSNIHVVDVGSGAGLPGVILSIAGIKAVTLVEANSKKSAFLLQAAQISSNKIEIINGRIEDINIECDIVTSRALADLEMIFNYVEHLEIKDKYLLLKGAKYQEELIKAQKNWQFDHVIYDSILSNTSKILEINNLVRI</sequence>
<comment type="function">
    <text evidence="6">Specifically methylates the N7 position of guanine in position 527 of 16S rRNA.</text>
</comment>
<dbReference type="Gene3D" id="3.40.50.150">
    <property type="entry name" value="Vaccinia Virus protein VP39"/>
    <property type="match status" value="1"/>
</dbReference>
<keyword evidence="4 6" id="KW-0808">Transferase</keyword>
<keyword evidence="3 6" id="KW-0489">Methyltransferase</keyword>
<evidence type="ECO:0000256" key="2">
    <source>
        <dbReference type="ARBA" id="ARBA00022552"/>
    </source>
</evidence>
<keyword evidence="2 6" id="KW-0698">rRNA processing</keyword>
<dbReference type="PANTHER" id="PTHR31760">
    <property type="entry name" value="S-ADENOSYL-L-METHIONINE-DEPENDENT METHYLTRANSFERASES SUPERFAMILY PROTEIN"/>
    <property type="match status" value="1"/>
</dbReference>
<name>A0ABZ0USJ6_9RICK</name>
<proteinExistence type="inferred from homology"/>
<evidence type="ECO:0000256" key="3">
    <source>
        <dbReference type="ARBA" id="ARBA00022603"/>
    </source>
</evidence>
<protein>
    <recommendedName>
        <fullName evidence="6">Ribosomal RNA small subunit methyltransferase G</fullName>
        <ecNumber evidence="6">2.1.1.170</ecNumber>
    </recommendedName>
    <alternativeName>
        <fullName evidence="6">16S rRNA 7-methylguanosine methyltransferase</fullName>
        <shortName evidence="6">16S rRNA m7G methyltransferase</shortName>
    </alternativeName>
</protein>
<accession>A0ABZ0USJ6</accession>
<dbReference type="Pfam" id="PF02527">
    <property type="entry name" value="GidB"/>
    <property type="match status" value="1"/>
</dbReference>
<comment type="subcellular location">
    <subcellularLocation>
        <location evidence="6">Cytoplasm</location>
    </subcellularLocation>
</comment>
<comment type="similarity">
    <text evidence="6">Belongs to the methyltransferase superfamily. RNA methyltransferase RsmG family.</text>
</comment>
<comment type="catalytic activity">
    <reaction evidence="6">
        <text>guanosine(527) in 16S rRNA + S-adenosyl-L-methionine = N(7)-methylguanosine(527) in 16S rRNA + S-adenosyl-L-homocysteine</text>
        <dbReference type="Rhea" id="RHEA:42732"/>
        <dbReference type="Rhea" id="RHEA-COMP:10209"/>
        <dbReference type="Rhea" id="RHEA-COMP:10210"/>
        <dbReference type="ChEBI" id="CHEBI:57856"/>
        <dbReference type="ChEBI" id="CHEBI:59789"/>
        <dbReference type="ChEBI" id="CHEBI:74269"/>
        <dbReference type="ChEBI" id="CHEBI:74480"/>
        <dbReference type="EC" id="2.1.1.170"/>
    </reaction>
</comment>
<evidence type="ECO:0000256" key="1">
    <source>
        <dbReference type="ARBA" id="ARBA00022490"/>
    </source>
</evidence>
<feature type="binding site" evidence="6">
    <location>
        <begin position="122"/>
        <end position="123"/>
    </location>
    <ligand>
        <name>S-adenosyl-L-methionine</name>
        <dbReference type="ChEBI" id="CHEBI:59789"/>
    </ligand>
</feature>